<evidence type="ECO:0000256" key="8">
    <source>
        <dbReference type="ARBA" id="ARBA00022989"/>
    </source>
</evidence>
<comment type="subcellular location">
    <subcellularLocation>
        <location evidence="2">Nucleus membrane</location>
        <topology evidence="2">Multi-pass membrane protein</topology>
    </subcellularLocation>
    <subcellularLocation>
        <location evidence="3">Rough endoplasmic reticulum membrane</location>
        <topology evidence="3">Multi-pass membrane protein</topology>
    </subcellularLocation>
</comment>
<organism evidence="16 17">
    <name type="scientific">Fasciolopsis buskii</name>
    <dbReference type="NCBI Taxonomy" id="27845"/>
    <lineage>
        <taxon>Eukaryota</taxon>
        <taxon>Metazoa</taxon>
        <taxon>Spiralia</taxon>
        <taxon>Lophotrochozoa</taxon>
        <taxon>Platyhelminthes</taxon>
        <taxon>Trematoda</taxon>
        <taxon>Digenea</taxon>
        <taxon>Plagiorchiida</taxon>
        <taxon>Echinostomata</taxon>
        <taxon>Echinostomatoidea</taxon>
        <taxon>Fasciolidae</taxon>
        <taxon>Fasciolopsis</taxon>
    </lineage>
</organism>
<evidence type="ECO:0000256" key="14">
    <source>
        <dbReference type="SAM" id="MobiDB-lite"/>
    </source>
</evidence>
<evidence type="ECO:0000256" key="4">
    <source>
        <dbReference type="ARBA" id="ARBA00021882"/>
    </source>
</evidence>
<evidence type="ECO:0000256" key="9">
    <source>
        <dbReference type="ARBA" id="ARBA00023136"/>
    </source>
</evidence>
<comment type="function">
    <text evidence="1">Plays a role in the regulation of neuronal activity.</text>
</comment>
<protein>
    <recommendedName>
        <fullName evidence="4">Macoilin</fullName>
    </recommendedName>
    <alternativeName>
        <fullName evidence="12">Transmembrane protein 57</fullName>
    </alternativeName>
</protein>
<comment type="caution">
    <text evidence="16">The sequence shown here is derived from an EMBL/GenBank/DDBJ whole genome shotgun (WGS) entry which is preliminary data.</text>
</comment>
<feature type="region of interest" description="Disordered" evidence="14">
    <location>
        <begin position="558"/>
        <end position="601"/>
    </location>
</feature>
<feature type="compositionally biased region" description="Low complexity" evidence="14">
    <location>
        <begin position="804"/>
        <end position="816"/>
    </location>
</feature>
<feature type="coiled-coil region" evidence="13">
    <location>
        <begin position="426"/>
        <end position="481"/>
    </location>
</feature>
<feature type="transmembrane region" description="Helical" evidence="15">
    <location>
        <begin position="109"/>
        <end position="136"/>
    </location>
</feature>
<evidence type="ECO:0000256" key="10">
    <source>
        <dbReference type="ARBA" id="ARBA00023180"/>
    </source>
</evidence>
<dbReference type="Pfam" id="PF09726">
    <property type="entry name" value="Macoilin"/>
    <property type="match status" value="2"/>
</dbReference>
<evidence type="ECO:0000313" key="17">
    <source>
        <dbReference type="Proteomes" id="UP000728185"/>
    </source>
</evidence>
<keyword evidence="9 15" id="KW-0472">Membrane</keyword>
<accession>A0A8E0RIN1</accession>
<keyword evidence="11" id="KW-0539">Nucleus</keyword>
<dbReference type="EMBL" id="LUCM01011801">
    <property type="protein sequence ID" value="KAA0183438.1"/>
    <property type="molecule type" value="Genomic_DNA"/>
</dbReference>
<evidence type="ECO:0000256" key="11">
    <source>
        <dbReference type="ARBA" id="ARBA00023242"/>
    </source>
</evidence>
<dbReference type="Proteomes" id="UP000728185">
    <property type="component" value="Unassembled WGS sequence"/>
</dbReference>
<evidence type="ECO:0000313" key="16">
    <source>
        <dbReference type="EMBL" id="KAA0183438.1"/>
    </source>
</evidence>
<keyword evidence="7" id="KW-0256">Endoplasmic reticulum</keyword>
<dbReference type="PANTHER" id="PTHR47464:SF2">
    <property type="entry name" value="MACOILIN"/>
    <property type="match status" value="1"/>
</dbReference>
<feature type="transmembrane region" description="Helical" evidence="15">
    <location>
        <begin position="156"/>
        <end position="177"/>
    </location>
</feature>
<dbReference type="GO" id="GO:0031965">
    <property type="term" value="C:nuclear membrane"/>
    <property type="evidence" value="ECO:0007669"/>
    <property type="project" value="UniProtKB-SubCell"/>
</dbReference>
<dbReference type="PANTHER" id="PTHR47464">
    <property type="entry name" value="MACOILIN"/>
    <property type="match status" value="1"/>
</dbReference>
<evidence type="ECO:0000256" key="12">
    <source>
        <dbReference type="ARBA" id="ARBA00031129"/>
    </source>
</evidence>
<proteinExistence type="predicted"/>
<feature type="transmembrane region" description="Helical" evidence="15">
    <location>
        <begin position="76"/>
        <end position="97"/>
    </location>
</feature>
<evidence type="ECO:0000256" key="15">
    <source>
        <dbReference type="SAM" id="Phobius"/>
    </source>
</evidence>
<evidence type="ECO:0000256" key="6">
    <source>
        <dbReference type="ARBA" id="ARBA00022692"/>
    </source>
</evidence>
<reference evidence="16" key="1">
    <citation type="submission" date="2019-05" db="EMBL/GenBank/DDBJ databases">
        <title>Annotation for the trematode Fasciolopsis buski.</title>
        <authorList>
            <person name="Choi Y.-J."/>
        </authorList>
    </citation>
    <scope>NUCLEOTIDE SEQUENCE</scope>
    <source>
        <strain evidence="16">HT</strain>
        <tissue evidence="16">Whole worm</tissue>
    </source>
</reference>
<name>A0A8E0RIN1_9TREM</name>
<dbReference type="GO" id="GO:0030867">
    <property type="term" value="C:rough endoplasmic reticulum membrane"/>
    <property type="evidence" value="ECO:0007669"/>
    <property type="project" value="UniProtKB-SubCell"/>
</dbReference>
<keyword evidence="17" id="KW-1185">Reference proteome</keyword>
<dbReference type="OrthoDB" id="10071111at2759"/>
<feature type="compositionally biased region" description="Polar residues" evidence="14">
    <location>
        <begin position="818"/>
        <end position="831"/>
    </location>
</feature>
<feature type="compositionally biased region" description="Gly residues" evidence="14">
    <location>
        <begin position="358"/>
        <end position="367"/>
    </location>
</feature>
<sequence length="876" mass="97779">MPTRRKNVDLGRIKRSPKKSRISDYFSSAYVQYLAIFLVWGALLLINQSTEMRFEYFWPGWLFICSIHDSLKYQGLQYTIVFIVIVITMDLICFFLVPASWIYSCGSAYVWVYLLWHTDQGLCFLTLTFCFIFVYFELGFYSRETKLNHSIYLFRPFAAHSIGYPVVCMGFSIKRYLDMRHRKYKKLEVRRQNYVYFRIIREAVPPSMLAECPAGLYSAAYLADDIPDSCDAKGDEVSPEVCRGNLPWSLFLILQLCKSLCSKVARWTPFHICMREKESHSIHHTPSYSRHSGTNNNSHSLANGSLPAPSGALSSNVATTPPADLSGRRGAHSEINTGSSNNRRLGGQDSAAPDNHGKSGGTAGGGNSKVCCSNKTRPAKEDLTTRLENSIRRLRTDVQSMRAVEAQLRGQLTQLEHDDRLNQLSLSNQRQENETLAASIAKLSTQTKAERANVISLEQTLNDERRARQQLEEQLVEIVSLKGTEPSTNIPSDDTPISTGHGKAVQVSSDLLGLPDSEPERVVEAACCQRRHRLESEVYTLRVASRRQDEQLRTLSGARARQANHNHQQLQQQQQQQQLNRGSDSVVYSCRHSGPHGDSKVKTALSFASREVQASDSNPSSGASEEGVINAHREQLMLETYLQLASEERERLANTLREENWMKQELLTAYHTSVREITELNKTHKQRDLQILELTMKIEQLECLTVPNGNRSARTGKKDPTITSFPFIGRSQTVKLSEPRLPSDYPNTSSQIPLFPYYAGENGTLCTASAINGSSSSGPCLTPLERFTSKLGSSLLPTATDAIPTGTDLTTDGPPTSELGTNTDGLTSSIYSDRLRPMGPNSTDRGSNFTFTEIGCNDVTTNTLTPNTPRLSAETH</sequence>
<evidence type="ECO:0000256" key="2">
    <source>
        <dbReference type="ARBA" id="ARBA00004232"/>
    </source>
</evidence>
<keyword evidence="8 15" id="KW-1133">Transmembrane helix</keyword>
<feature type="region of interest" description="Disordered" evidence="14">
    <location>
        <begin position="798"/>
        <end position="848"/>
    </location>
</feature>
<gene>
    <name evidence="16" type="ORF">FBUS_03873</name>
</gene>
<feature type="region of interest" description="Disordered" evidence="14">
    <location>
        <begin position="281"/>
        <end position="377"/>
    </location>
</feature>
<evidence type="ECO:0000256" key="7">
    <source>
        <dbReference type="ARBA" id="ARBA00022824"/>
    </source>
</evidence>
<keyword evidence="13" id="KW-0175">Coiled coil</keyword>
<feature type="transmembrane region" description="Helical" evidence="15">
    <location>
        <begin position="25"/>
        <end position="46"/>
    </location>
</feature>
<evidence type="ECO:0000256" key="3">
    <source>
        <dbReference type="ARBA" id="ARBA00004269"/>
    </source>
</evidence>
<feature type="compositionally biased region" description="Polar residues" evidence="14">
    <location>
        <begin position="284"/>
        <end position="303"/>
    </location>
</feature>
<evidence type="ECO:0000256" key="1">
    <source>
        <dbReference type="ARBA" id="ARBA00003440"/>
    </source>
</evidence>
<keyword evidence="5" id="KW-0597">Phosphoprotein</keyword>
<keyword evidence="10" id="KW-0325">Glycoprotein</keyword>
<keyword evidence="6 15" id="KW-0812">Transmembrane</keyword>
<dbReference type="AlphaFoldDB" id="A0A8E0RIN1"/>
<feature type="compositionally biased region" description="Polar residues" evidence="14">
    <location>
        <begin position="334"/>
        <end position="343"/>
    </location>
</feature>
<evidence type="ECO:0000256" key="13">
    <source>
        <dbReference type="SAM" id="Coils"/>
    </source>
</evidence>
<dbReference type="InterPro" id="IPR019130">
    <property type="entry name" value="Macoilin"/>
</dbReference>
<evidence type="ECO:0000256" key="5">
    <source>
        <dbReference type="ARBA" id="ARBA00022553"/>
    </source>
</evidence>
<feature type="compositionally biased region" description="Low complexity" evidence="14">
    <location>
        <begin position="568"/>
        <end position="579"/>
    </location>
</feature>
<dbReference type="GO" id="GO:0023041">
    <property type="term" value="P:neuronal signal transduction"/>
    <property type="evidence" value="ECO:0007669"/>
    <property type="project" value="InterPro"/>
</dbReference>